<evidence type="ECO:0000256" key="5">
    <source>
        <dbReference type="ARBA" id="ARBA00023015"/>
    </source>
</evidence>
<accession>A0A3P9BWD9</accession>
<dbReference type="PANTHER" id="PTHR46481:SF10">
    <property type="entry name" value="ZINC FINGER BED DOMAIN-CONTAINING PROTEIN 39"/>
    <property type="match status" value="1"/>
</dbReference>
<keyword evidence="8" id="KW-0539">Nucleus</keyword>
<dbReference type="SMART" id="SM00614">
    <property type="entry name" value="ZnF_BED"/>
    <property type="match status" value="1"/>
</dbReference>
<organism evidence="11 12">
    <name type="scientific">Maylandia zebra</name>
    <name type="common">zebra mbuna</name>
    <dbReference type="NCBI Taxonomy" id="106582"/>
    <lineage>
        <taxon>Eukaryota</taxon>
        <taxon>Metazoa</taxon>
        <taxon>Chordata</taxon>
        <taxon>Craniata</taxon>
        <taxon>Vertebrata</taxon>
        <taxon>Euteleostomi</taxon>
        <taxon>Actinopterygii</taxon>
        <taxon>Neopterygii</taxon>
        <taxon>Teleostei</taxon>
        <taxon>Neoteleostei</taxon>
        <taxon>Acanthomorphata</taxon>
        <taxon>Ovalentaria</taxon>
        <taxon>Cichlomorphae</taxon>
        <taxon>Cichliformes</taxon>
        <taxon>Cichlidae</taxon>
        <taxon>African cichlids</taxon>
        <taxon>Pseudocrenilabrinae</taxon>
        <taxon>Haplochromini</taxon>
        <taxon>Maylandia</taxon>
        <taxon>Maylandia zebra complex</taxon>
    </lineage>
</organism>
<protein>
    <recommendedName>
        <fullName evidence="10">BED-type domain-containing protein</fullName>
    </recommendedName>
</protein>
<dbReference type="Pfam" id="PF05699">
    <property type="entry name" value="Dimer_Tnp_hAT"/>
    <property type="match status" value="1"/>
</dbReference>
<evidence type="ECO:0000259" key="10">
    <source>
        <dbReference type="PROSITE" id="PS50808"/>
    </source>
</evidence>
<evidence type="ECO:0000256" key="3">
    <source>
        <dbReference type="ARBA" id="ARBA00022771"/>
    </source>
</evidence>
<dbReference type="SUPFAM" id="SSF140996">
    <property type="entry name" value="Hermes dimerisation domain"/>
    <property type="match status" value="1"/>
</dbReference>
<dbReference type="GO" id="GO:0046983">
    <property type="term" value="F:protein dimerization activity"/>
    <property type="evidence" value="ECO:0007669"/>
    <property type="project" value="InterPro"/>
</dbReference>
<dbReference type="GO" id="GO:0009791">
    <property type="term" value="P:post-embryonic development"/>
    <property type="evidence" value="ECO:0007669"/>
    <property type="project" value="UniProtKB-ARBA"/>
</dbReference>
<reference evidence="11" key="3">
    <citation type="submission" date="2025-09" db="UniProtKB">
        <authorList>
            <consortium name="Ensembl"/>
        </authorList>
    </citation>
    <scope>IDENTIFICATION</scope>
</reference>
<dbReference type="InterPro" id="IPR036236">
    <property type="entry name" value="Znf_C2H2_sf"/>
</dbReference>
<sequence length="629" mass="70268">KENLTRESTTTSTREAKKKAPSAFKSNVWTYFGFFNKDGTNEMDMTHGICKVCRMKIKYSGNTTNMRAHLTRHHPKIALTADGKASSESAPLKNQPTLDTLSLAKLSPNSERAKKITQSITYFICKDLRPYNIVENEGFSYMMKTLEPRYVIPSQRFFADTAVPNLYIDVKRKVEESLSTAERVALTCDAWTSRAVDSYVTITAHYLTADWQLLSYVLQTRTLHESHTGANIANLLQNAAQEWGIADKNLVVVTDNASNMTIATQLAGYLHVKCFAHTLNLASQRALNLPAVARVLGRVRRITGFFNRSTVANHALEQKQKMLQLPTHKLKTDVCTRWNSAYDMLQRFLEQQPAICAALPSPEVRKSSTDIFTLNETDIGNTEEIVRALKSMQVATTVMSEEKNPTLSLVAPLLAQLLHDTQDNIGDTALVRNIKQSISQDLKKRYASTVERNTLYTASALDPRFKTLPFLSLEERQETYARVVAEAITLQVSKHSGEEKRPPLIPAKMRKSCGLTDLLGQTYGDVGAPPKSLSATAEEEVKRYQEVTSLALTEDPLSWWKSHEEVYPFLATLAKRYLCIPGTSVSAERVFSTAGDIVTAKRSTLTSEHVDQLLFLSKNADIASLSKCV</sequence>
<evidence type="ECO:0000256" key="6">
    <source>
        <dbReference type="ARBA" id="ARBA00023125"/>
    </source>
</evidence>
<dbReference type="PANTHER" id="PTHR46481">
    <property type="entry name" value="ZINC FINGER BED DOMAIN-CONTAINING PROTEIN 4"/>
    <property type="match status" value="1"/>
</dbReference>
<evidence type="ECO:0000313" key="11">
    <source>
        <dbReference type="Ensembl" id="ENSMZEP00005014288.1"/>
    </source>
</evidence>
<dbReference type="Proteomes" id="UP000265160">
    <property type="component" value="LG7"/>
</dbReference>
<evidence type="ECO:0000256" key="1">
    <source>
        <dbReference type="ARBA" id="ARBA00004123"/>
    </source>
</evidence>
<dbReference type="InterPro" id="IPR012337">
    <property type="entry name" value="RNaseH-like_sf"/>
</dbReference>
<keyword evidence="2" id="KW-0479">Metal-binding</keyword>
<dbReference type="Gene3D" id="1.10.10.1070">
    <property type="entry name" value="Zinc finger, BED domain-containing"/>
    <property type="match status" value="1"/>
</dbReference>
<dbReference type="GeneTree" id="ENSGT00940000158431"/>
<dbReference type="InterPro" id="IPR008906">
    <property type="entry name" value="HATC_C_dom"/>
</dbReference>
<dbReference type="SUPFAM" id="SSF53098">
    <property type="entry name" value="Ribonuclease H-like"/>
    <property type="match status" value="1"/>
</dbReference>
<reference evidence="11" key="2">
    <citation type="submission" date="2025-08" db="UniProtKB">
        <authorList>
            <consortium name="Ensembl"/>
        </authorList>
    </citation>
    <scope>IDENTIFICATION</scope>
</reference>
<evidence type="ECO:0000256" key="4">
    <source>
        <dbReference type="ARBA" id="ARBA00022833"/>
    </source>
</evidence>
<evidence type="ECO:0000256" key="9">
    <source>
        <dbReference type="PROSITE-ProRule" id="PRU00027"/>
    </source>
</evidence>
<evidence type="ECO:0000256" key="8">
    <source>
        <dbReference type="ARBA" id="ARBA00023242"/>
    </source>
</evidence>
<feature type="domain" description="BED-type" evidence="10">
    <location>
        <begin position="23"/>
        <end position="81"/>
    </location>
</feature>
<dbReference type="InterPro" id="IPR003656">
    <property type="entry name" value="Znf_BED"/>
</dbReference>
<evidence type="ECO:0000256" key="7">
    <source>
        <dbReference type="ARBA" id="ARBA00023163"/>
    </source>
</evidence>
<keyword evidence="3 9" id="KW-0863">Zinc-finger</keyword>
<dbReference type="PROSITE" id="PS50808">
    <property type="entry name" value="ZF_BED"/>
    <property type="match status" value="1"/>
</dbReference>
<keyword evidence="7" id="KW-0804">Transcription</keyword>
<keyword evidence="6" id="KW-0238">DNA-binding</keyword>
<keyword evidence="5" id="KW-0805">Transcription regulation</keyword>
<dbReference type="Pfam" id="PF02892">
    <property type="entry name" value="zf-BED"/>
    <property type="match status" value="1"/>
</dbReference>
<keyword evidence="12" id="KW-1185">Reference proteome</keyword>
<evidence type="ECO:0000256" key="2">
    <source>
        <dbReference type="ARBA" id="ARBA00022723"/>
    </source>
</evidence>
<dbReference type="Ensembl" id="ENSMZET00005014766.1">
    <property type="protein sequence ID" value="ENSMZEP00005014288.1"/>
    <property type="gene ID" value="ENSMZEG00005010767.1"/>
</dbReference>
<dbReference type="GO" id="GO:0008270">
    <property type="term" value="F:zinc ion binding"/>
    <property type="evidence" value="ECO:0007669"/>
    <property type="project" value="UniProtKB-KW"/>
</dbReference>
<comment type="subcellular location">
    <subcellularLocation>
        <location evidence="1">Nucleus</location>
    </subcellularLocation>
</comment>
<dbReference type="InterPro" id="IPR052035">
    <property type="entry name" value="ZnF_BED_domain_contain"/>
</dbReference>
<proteinExistence type="predicted"/>
<evidence type="ECO:0000313" key="12">
    <source>
        <dbReference type="Proteomes" id="UP000265160"/>
    </source>
</evidence>
<reference evidence="11 12" key="1">
    <citation type="journal article" date="2014" name="Nature">
        <title>The genomic substrate for adaptive radiation in African cichlid fish.</title>
        <authorList>
            <person name="Brawand D."/>
            <person name="Wagner C.E."/>
            <person name="Li Y.I."/>
            <person name="Malinsky M."/>
            <person name="Keller I."/>
            <person name="Fan S."/>
            <person name="Simakov O."/>
            <person name="Ng A.Y."/>
            <person name="Lim Z.W."/>
            <person name="Bezault E."/>
            <person name="Turner-Maier J."/>
            <person name="Johnson J."/>
            <person name="Alcazar R."/>
            <person name="Noh H.J."/>
            <person name="Russell P."/>
            <person name="Aken B."/>
            <person name="Alfoldi J."/>
            <person name="Amemiya C."/>
            <person name="Azzouzi N."/>
            <person name="Baroiller J.F."/>
            <person name="Barloy-Hubler F."/>
            <person name="Berlin A."/>
            <person name="Bloomquist R."/>
            <person name="Carleton K.L."/>
            <person name="Conte M.A."/>
            <person name="D'Cotta H."/>
            <person name="Eshel O."/>
            <person name="Gaffney L."/>
            <person name="Galibert F."/>
            <person name="Gante H.F."/>
            <person name="Gnerre S."/>
            <person name="Greuter L."/>
            <person name="Guyon R."/>
            <person name="Haddad N.S."/>
            <person name="Haerty W."/>
            <person name="Harris R.M."/>
            <person name="Hofmann H.A."/>
            <person name="Hourlier T."/>
            <person name="Hulata G."/>
            <person name="Jaffe D.B."/>
            <person name="Lara M."/>
            <person name="Lee A.P."/>
            <person name="MacCallum I."/>
            <person name="Mwaiko S."/>
            <person name="Nikaido M."/>
            <person name="Nishihara H."/>
            <person name="Ozouf-Costaz C."/>
            <person name="Penman D.J."/>
            <person name="Przybylski D."/>
            <person name="Rakotomanga M."/>
            <person name="Renn S.C.P."/>
            <person name="Ribeiro F.J."/>
            <person name="Ron M."/>
            <person name="Salzburger W."/>
            <person name="Sanchez-Pulido L."/>
            <person name="Santos M.E."/>
            <person name="Searle S."/>
            <person name="Sharpe T."/>
            <person name="Swofford R."/>
            <person name="Tan F.J."/>
            <person name="Williams L."/>
            <person name="Young S."/>
            <person name="Yin S."/>
            <person name="Okada N."/>
            <person name="Kocher T.D."/>
            <person name="Miska E.A."/>
            <person name="Lander E.S."/>
            <person name="Venkatesh B."/>
            <person name="Fernald R.D."/>
            <person name="Meyer A."/>
            <person name="Ponting C.P."/>
            <person name="Streelman J.T."/>
            <person name="Lindblad-Toh K."/>
            <person name="Seehausen O."/>
            <person name="Di Palma F."/>
        </authorList>
    </citation>
    <scope>NUCLEOTIDE SEQUENCE</scope>
</reference>
<keyword evidence="4" id="KW-0862">Zinc</keyword>
<dbReference type="SUPFAM" id="SSF57667">
    <property type="entry name" value="beta-beta-alpha zinc fingers"/>
    <property type="match status" value="1"/>
</dbReference>
<dbReference type="AlphaFoldDB" id="A0A3P9BWD9"/>
<dbReference type="GO" id="GO:0005634">
    <property type="term" value="C:nucleus"/>
    <property type="evidence" value="ECO:0007669"/>
    <property type="project" value="UniProtKB-SubCell"/>
</dbReference>
<name>A0A3P9BWD9_9CICH</name>
<dbReference type="GO" id="GO:0003677">
    <property type="term" value="F:DNA binding"/>
    <property type="evidence" value="ECO:0007669"/>
    <property type="project" value="UniProtKB-KW"/>
</dbReference>